<evidence type="ECO:0000313" key="6">
    <source>
        <dbReference type="Proteomes" id="UP000694853"/>
    </source>
</evidence>
<evidence type="ECO:0000256" key="1">
    <source>
        <dbReference type="ARBA" id="ARBA00006484"/>
    </source>
</evidence>
<reference evidence="7" key="2">
    <citation type="submission" date="2025-08" db="UniProtKB">
        <authorList>
            <consortium name="RefSeq"/>
        </authorList>
    </citation>
    <scope>IDENTIFICATION</scope>
    <source>
        <tissue evidence="7">Young leaves</tissue>
    </source>
</reference>
<dbReference type="Proteomes" id="UP000694853">
    <property type="component" value="Unplaced"/>
</dbReference>
<keyword evidence="3 5" id="KW-0560">Oxidoreductase</keyword>
<dbReference type="PRINTS" id="PR00080">
    <property type="entry name" value="SDRFAMILY"/>
</dbReference>
<dbReference type="KEGG" id="aprc:113849289"/>
<dbReference type="GO" id="GO:0016616">
    <property type="term" value="F:oxidoreductase activity, acting on the CH-OH group of donors, NAD or NADP as acceptor"/>
    <property type="evidence" value="ECO:0007669"/>
    <property type="project" value="InterPro"/>
</dbReference>
<name>A0A8B8JU72_ABRPR</name>
<dbReference type="GeneID" id="113849289"/>
<evidence type="ECO:0000256" key="5">
    <source>
        <dbReference type="RuleBase" id="RU369024"/>
    </source>
</evidence>
<dbReference type="PANTHER" id="PTHR43490:SF91">
    <property type="entry name" value="NAD(P)-BINDING ROSSMANN-FOLD PROTEIN"/>
    <property type="match status" value="1"/>
</dbReference>
<dbReference type="InterPro" id="IPR045313">
    <property type="entry name" value="CBR1-like"/>
</dbReference>
<evidence type="ECO:0000313" key="7">
    <source>
        <dbReference type="RefSeq" id="XP_027334879.1"/>
    </source>
</evidence>
<organism evidence="6 7">
    <name type="scientific">Abrus precatorius</name>
    <name type="common">Indian licorice</name>
    <name type="synonym">Glycine abrus</name>
    <dbReference type="NCBI Taxonomy" id="3816"/>
    <lineage>
        <taxon>Eukaryota</taxon>
        <taxon>Viridiplantae</taxon>
        <taxon>Streptophyta</taxon>
        <taxon>Embryophyta</taxon>
        <taxon>Tracheophyta</taxon>
        <taxon>Spermatophyta</taxon>
        <taxon>Magnoliopsida</taxon>
        <taxon>eudicotyledons</taxon>
        <taxon>Gunneridae</taxon>
        <taxon>Pentapetalae</taxon>
        <taxon>rosids</taxon>
        <taxon>fabids</taxon>
        <taxon>Fabales</taxon>
        <taxon>Fabaceae</taxon>
        <taxon>Papilionoideae</taxon>
        <taxon>50 kb inversion clade</taxon>
        <taxon>NPAAA clade</taxon>
        <taxon>indigoferoid/millettioid clade</taxon>
        <taxon>Abreae</taxon>
        <taxon>Abrus</taxon>
    </lineage>
</organism>
<dbReference type="InterPro" id="IPR002347">
    <property type="entry name" value="SDR_fam"/>
</dbReference>
<dbReference type="FunFam" id="3.40.50.720:FF:000312">
    <property type="entry name" value="(+)-neomenthol dehydrogenase"/>
    <property type="match status" value="1"/>
</dbReference>
<dbReference type="AlphaFoldDB" id="A0A8B8JU72"/>
<keyword evidence="6" id="KW-1185">Reference proteome</keyword>
<accession>A0A8B8JU72</accession>
<dbReference type="PRINTS" id="PR00081">
    <property type="entry name" value="GDHRDH"/>
</dbReference>
<protein>
    <recommendedName>
        <fullName evidence="5">Short-chain dehydrogenase/reductase</fullName>
        <ecNumber evidence="5">1.1.1.-</ecNumber>
    </recommendedName>
</protein>
<reference evidence="6" key="1">
    <citation type="journal article" date="2019" name="Toxins">
        <title>Detection of Abrin-Like and Prepropulchellin-Like Toxin Genes and Transcripts Using Whole Genome Sequencing and Full-Length Transcript Sequencing of Abrus precatorius.</title>
        <authorList>
            <person name="Hovde B.T."/>
            <person name="Daligault H.E."/>
            <person name="Hanschen E.R."/>
            <person name="Kunde Y.A."/>
            <person name="Johnson M.B."/>
            <person name="Starkenburg S.R."/>
            <person name="Johnson S.L."/>
        </authorList>
    </citation>
    <scope>NUCLEOTIDE SEQUENCE [LARGE SCALE GENOMIC DNA]</scope>
</reference>
<evidence type="ECO:0000256" key="2">
    <source>
        <dbReference type="ARBA" id="ARBA00022857"/>
    </source>
</evidence>
<evidence type="ECO:0000256" key="3">
    <source>
        <dbReference type="ARBA" id="ARBA00023002"/>
    </source>
</evidence>
<proteinExistence type="inferred from homology"/>
<dbReference type="RefSeq" id="XP_027334879.1">
    <property type="nucleotide sequence ID" value="XM_027479078.1"/>
</dbReference>
<dbReference type="CDD" id="cd05324">
    <property type="entry name" value="carb_red_PTCR-like_SDR_c"/>
    <property type="match status" value="1"/>
</dbReference>
<dbReference type="Pfam" id="PF00106">
    <property type="entry name" value="adh_short"/>
    <property type="match status" value="1"/>
</dbReference>
<dbReference type="EC" id="1.1.1.-" evidence="5"/>
<keyword evidence="2 5" id="KW-0521">NADP</keyword>
<evidence type="ECO:0000256" key="4">
    <source>
        <dbReference type="RuleBase" id="RU000363"/>
    </source>
</evidence>
<dbReference type="OrthoDB" id="1933717at2759"/>
<dbReference type="PANTHER" id="PTHR43490">
    <property type="entry name" value="(+)-NEOMENTHOL DEHYDROGENASE"/>
    <property type="match status" value="1"/>
</dbReference>
<dbReference type="InterPro" id="IPR036291">
    <property type="entry name" value="NAD(P)-bd_dom_sf"/>
</dbReference>
<dbReference type="SUPFAM" id="SSF51735">
    <property type="entry name" value="NAD(P)-binding Rossmann-fold domains"/>
    <property type="match status" value="1"/>
</dbReference>
<gene>
    <name evidence="7" type="primary">LOC113849289</name>
</gene>
<sequence length="299" mass="32429">MGETRERYAVVTGANKGIGLEICRQLALAGIKVVLTARDKKRGLHALETLKDSGLSHLVVFHQLDVADPTSVASLADFVKSKFGKLDLLVNNAGIGGVVIKDLDLLSVAIMNRGVISEDDGRKAMTQTYELAEECLQINYYGAKITVESLMPLLQLSDSPRIVNVSSKLGQLESLPNGSWAKGVFSDAENLTEEKVDEVLKEFLKDFKEGSLENKGWPKHLCAYIVSKAAMNAYTRILAKNYPTFCINSVCPGYVKTDITGNTGFLSVEEGAVGPVRLALLPNGSASGLFYYRSDVSSF</sequence>
<dbReference type="GO" id="GO:0016020">
    <property type="term" value="C:membrane"/>
    <property type="evidence" value="ECO:0007669"/>
    <property type="project" value="TreeGrafter"/>
</dbReference>
<dbReference type="Gene3D" id="3.40.50.720">
    <property type="entry name" value="NAD(P)-binding Rossmann-like Domain"/>
    <property type="match status" value="1"/>
</dbReference>
<comment type="similarity">
    <text evidence="1 4">Belongs to the short-chain dehydrogenases/reductases (SDR) family.</text>
</comment>